<dbReference type="Proteomes" id="UP001560019">
    <property type="component" value="Unassembled WGS sequence"/>
</dbReference>
<keyword evidence="5" id="KW-1185">Reference proteome</keyword>
<dbReference type="SUPFAM" id="SSF48179">
    <property type="entry name" value="6-phosphogluconate dehydrogenase C-terminal domain-like"/>
    <property type="match status" value="1"/>
</dbReference>
<dbReference type="Pfam" id="PF08125">
    <property type="entry name" value="Mannitol_dh_C"/>
    <property type="match status" value="1"/>
</dbReference>
<dbReference type="SUPFAM" id="SSF51735">
    <property type="entry name" value="NAD(P)-binding Rossmann-fold domains"/>
    <property type="match status" value="1"/>
</dbReference>
<evidence type="ECO:0000256" key="1">
    <source>
        <dbReference type="ARBA" id="ARBA00023002"/>
    </source>
</evidence>
<dbReference type="Gene3D" id="3.40.50.720">
    <property type="entry name" value="NAD(P)-binding Rossmann-like Domain"/>
    <property type="match status" value="1"/>
</dbReference>
<dbReference type="InterPro" id="IPR050988">
    <property type="entry name" value="Mannitol_DH/Oxidoreductase"/>
</dbReference>
<feature type="domain" description="Mannitol dehydrogenase N-terminal" evidence="2">
    <location>
        <begin position="38"/>
        <end position="285"/>
    </location>
</feature>
<evidence type="ECO:0000259" key="2">
    <source>
        <dbReference type="Pfam" id="PF01232"/>
    </source>
</evidence>
<protein>
    <submittedName>
        <fullName evidence="4">Mannitol 2-dehydrogenase</fullName>
    </submittedName>
</protein>
<feature type="domain" description="Mannitol dehydrogenase C-terminal" evidence="3">
    <location>
        <begin position="294"/>
        <end position="479"/>
    </location>
</feature>
<name>A0ABV3XX25_9RHOB</name>
<dbReference type="InterPro" id="IPR036291">
    <property type="entry name" value="NAD(P)-bd_dom_sf"/>
</dbReference>
<dbReference type="PANTHER" id="PTHR43362:SF1">
    <property type="entry name" value="MANNITOL DEHYDROGENASE 2-RELATED"/>
    <property type="match status" value="1"/>
</dbReference>
<dbReference type="Pfam" id="PF01232">
    <property type="entry name" value="Mannitol_dh"/>
    <property type="match status" value="1"/>
</dbReference>
<dbReference type="PANTHER" id="PTHR43362">
    <property type="entry name" value="MANNITOL DEHYDROGENASE DSF1-RELATED"/>
    <property type="match status" value="1"/>
</dbReference>
<gene>
    <name evidence="4" type="ORF">Ga0609869_002946</name>
</gene>
<evidence type="ECO:0000313" key="5">
    <source>
        <dbReference type="Proteomes" id="UP001560019"/>
    </source>
</evidence>
<dbReference type="InterPro" id="IPR008927">
    <property type="entry name" value="6-PGluconate_DH-like_C_sf"/>
</dbReference>
<reference evidence="4 5" key="1">
    <citation type="submission" date="2024-06" db="EMBL/GenBank/DDBJ databases">
        <title>Genome of Rhodovulum iodosum, a marine photoferrotroph.</title>
        <authorList>
            <person name="Bianchini G."/>
            <person name="Nikeleit V."/>
            <person name="Kappler A."/>
            <person name="Bryce C."/>
            <person name="Sanchez-Baracaldo P."/>
        </authorList>
    </citation>
    <scope>NUCLEOTIDE SEQUENCE [LARGE SCALE GENOMIC DNA]</scope>
    <source>
        <strain evidence="4 5">UT/N1</strain>
    </source>
</reference>
<keyword evidence="1" id="KW-0560">Oxidoreductase</keyword>
<organism evidence="4 5">
    <name type="scientific">Rhodovulum iodosum</name>
    <dbReference type="NCBI Taxonomy" id="68291"/>
    <lineage>
        <taxon>Bacteria</taxon>
        <taxon>Pseudomonadati</taxon>
        <taxon>Pseudomonadota</taxon>
        <taxon>Alphaproteobacteria</taxon>
        <taxon>Rhodobacterales</taxon>
        <taxon>Paracoccaceae</taxon>
        <taxon>Rhodovulum</taxon>
    </lineage>
</organism>
<dbReference type="InterPro" id="IPR013118">
    <property type="entry name" value="Mannitol_DH_C"/>
</dbReference>
<dbReference type="EMBL" id="JBEHHI010000003">
    <property type="protein sequence ID" value="MEX5729593.1"/>
    <property type="molecule type" value="Genomic_DNA"/>
</dbReference>
<sequence length="503" mass="54297">MTDRAGAGRPTKLSNATLADLPEGVKRPRYDRAALTPGIVHVGLGNFHRAHQSWYLHRLMQKGLAHDWAIIGAGVRSTDSAMRDRLLAQDCLTTLIELDPDGISAEVVGSMIDFLPIEDGNAALIRAMSDPAIRIVSLTVTEGGYFTDASGAFDACHPDIVHDAANQNAPKTAFGAMVAALRARRAAGHAPFTGQCCDNLQNNGAILRQTVVGLARLGDPDLADWIDTHAAFPNAMVDCIVPSTGTRELELARSLGIDDAAPVTHENFRQWVIEDRFPNGRPPWQEVGATLTDDVHAYERMKIRILNAGHQVLANAGEILGVPTIAACMQDPQIAAFLHKVETEEIVPYVDPVPGMAPRDYLALIERRFANPEIHDTTRRVAFDGSSRHTGFVLPILRDALAAGGPVEGLALTEALWARMCAGQREDGSPIEPNDPHWANLVEAAQAAREAPETWLGQRQYYGAIGEDAAFSASFATWLGLIWAQGARRALEVYLENGGGAEG</sequence>
<dbReference type="InterPro" id="IPR013328">
    <property type="entry name" value="6PGD_dom2"/>
</dbReference>
<dbReference type="RefSeq" id="WP_125403711.1">
    <property type="nucleotide sequence ID" value="NZ_JBEHHI010000003.1"/>
</dbReference>
<comment type="caution">
    <text evidence="4">The sequence shown here is derived from an EMBL/GenBank/DDBJ whole genome shotgun (WGS) entry which is preliminary data.</text>
</comment>
<evidence type="ECO:0000313" key="4">
    <source>
        <dbReference type="EMBL" id="MEX5729593.1"/>
    </source>
</evidence>
<accession>A0ABV3XX25</accession>
<proteinExistence type="predicted"/>
<evidence type="ECO:0000259" key="3">
    <source>
        <dbReference type="Pfam" id="PF08125"/>
    </source>
</evidence>
<dbReference type="InterPro" id="IPR013131">
    <property type="entry name" value="Mannitol_DH_N"/>
</dbReference>
<dbReference type="Gene3D" id="1.10.1040.10">
    <property type="entry name" value="N-(1-d-carboxylethyl)-l-norvaline Dehydrogenase, domain 2"/>
    <property type="match status" value="1"/>
</dbReference>
<dbReference type="InterPro" id="IPR000669">
    <property type="entry name" value="Mannitol_DH"/>
</dbReference>
<dbReference type="PRINTS" id="PR00084">
    <property type="entry name" value="MTLDHDRGNASE"/>
</dbReference>